<evidence type="ECO:0000256" key="2">
    <source>
        <dbReference type="ARBA" id="ARBA00022448"/>
    </source>
</evidence>
<keyword evidence="4 7" id="KW-0812">Transmembrane</keyword>
<reference evidence="9 10" key="1">
    <citation type="submission" date="2013-03" db="EMBL/GenBank/DDBJ databases">
        <title>Draft genome sequence of Gracibacillus halophilus YIM-C55.5, a moderately halophilic and thermophilic organism from the Xiaochaidamu salt lake.</title>
        <authorList>
            <person name="Sugumar T."/>
            <person name="Polireddy D.R."/>
            <person name="Antony A."/>
            <person name="Madhava Y.R."/>
            <person name="Sivakumar N."/>
        </authorList>
    </citation>
    <scope>NUCLEOTIDE SEQUENCE [LARGE SCALE GENOMIC DNA]</scope>
    <source>
        <strain evidence="9 10">YIM-C55.5</strain>
    </source>
</reference>
<evidence type="ECO:0000256" key="6">
    <source>
        <dbReference type="ARBA" id="ARBA00023136"/>
    </source>
</evidence>
<dbReference type="SUPFAM" id="SSF103481">
    <property type="entry name" value="Multidrug resistance efflux transporter EmrE"/>
    <property type="match status" value="1"/>
</dbReference>
<dbReference type="EMBL" id="APML01000024">
    <property type="protein sequence ID" value="ENH97026.1"/>
    <property type="molecule type" value="Genomic_DNA"/>
</dbReference>
<dbReference type="eggNOG" id="COG2076">
    <property type="taxonomic scope" value="Bacteria"/>
</dbReference>
<gene>
    <name evidence="9" type="ORF">J416_07517</name>
</gene>
<comment type="similarity">
    <text evidence="7">Belongs to the drug/metabolite transporter (DMT) superfamily. Small multidrug resistance (SMR) (TC 2.A.7.1) family.</text>
</comment>
<dbReference type="GO" id="GO:0022857">
    <property type="term" value="F:transmembrane transporter activity"/>
    <property type="evidence" value="ECO:0007669"/>
    <property type="project" value="InterPro"/>
</dbReference>
<dbReference type="GO" id="GO:0005886">
    <property type="term" value="C:plasma membrane"/>
    <property type="evidence" value="ECO:0007669"/>
    <property type="project" value="UniProtKB-SubCell"/>
</dbReference>
<protein>
    <submittedName>
        <fullName evidence="9">Small multidrug resistance protein</fullName>
    </submittedName>
</protein>
<dbReference type="Proteomes" id="UP000012283">
    <property type="component" value="Unassembled WGS sequence"/>
</dbReference>
<dbReference type="RefSeq" id="WP_003467547.1">
    <property type="nucleotide sequence ID" value="NZ_APML01000024.1"/>
</dbReference>
<evidence type="ECO:0000256" key="5">
    <source>
        <dbReference type="ARBA" id="ARBA00022989"/>
    </source>
</evidence>
<name>N4WVC9_9BACI</name>
<dbReference type="InterPro" id="IPR045324">
    <property type="entry name" value="Small_multidrug_res"/>
</dbReference>
<dbReference type="Gene3D" id="1.10.3730.20">
    <property type="match status" value="1"/>
</dbReference>
<dbReference type="InterPro" id="IPR000390">
    <property type="entry name" value="Small_drug/metabolite_transptr"/>
</dbReference>
<dbReference type="PANTHER" id="PTHR30561">
    <property type="entry name" value="SMR FAMILY PROTON-DEPENDENT DRUG EFFLUX TRANSPORTER SUGE"/>
    <property type="match status" value="1"/>
</dbReference>
<dbReference type="STRING" id="1308866.J416_07517"/>
<evidence type="ECO:0000313" key="10">
    <source>
        <dbReference type="Proteomes" id="UP000012283"/>
    </source>
</evidence>
<dbReference type="PATRIC" id="fig|1308866.3.peg.1518"/>
<evidence type="ECO:0000256" key="4">
    <source>
        <dbReference type="ARBA" id="ARBA00022692"/>
    </source>
</evidence>
<keyword evidence="5 8" id="KW-1133">Transmembrane helix</keyword>
<dbReference type="FunFam" id="1.10.3730.20:FF:000001">
    <property type="entry name" value="Quaternary ammonium compound resistance transporter SugE"/>
    <property type="match status" value="1"/>
</dbReference>
<dbReference type="AlphaFoldDB" id="N4WVC9"/>
<evidence type="ECO:0000256" key="3">
    <source>
        <dbReference type="ARBA" id="ARBA00022475"/>
    </source>
</evidence>
<keyword evidence="3" id="KW-1003">Cell membrane</keyword>
<accession>N4WVC9</accession>
<dbReference type="Pfam" id="PF00893">
    <property type="entry name" value="Multi_Drug_Res"/>
    <property type="match status" value="1"/>
</dbReference>
<dbReference type="OrthoDB" id="21828at2"/>
<dbReference type="InterPro" id="IPR037185">
    <property type="entry name" value="EmrE-like"/>
</dbReference>
<keyword evidence="10" id="KW-1185">Reference proteome</keyword>
<feature type="transmembrane region" description="Helical" evidence="8">
    <location>
        <begin position="59"/>
        <end position="79"/>
    </location>
</feature>
<evidence type="ECO:0000256" key="1">
    <source>
        <dbReference type="ARBA" id="ARBA00004651"/>
    </source>
</evidence>
<organism evidence="9 10">
    <name type="scientific">Gracilibacillus halophilus YIM-C55.5</name>
    <dbReference type="NCBI Taxonomy" id="1308866"/>
    <lineage>
        <taxon>Bacteria</taxon>
        <taxon>Bacillati</taxon>
        <taxon>Bacillota</taxon>
        <taxon>Bacilli</taxon>
        <taxon>Bacillales</taxon>
        <taxon>Bacillaceae</taxon>
        <taxon>Gracilibacillus</taxon>
    </lineage>
</organism>
<evidence type="ECO:0000256" key="8">
    <source>
        <dbReference type="SAM" id="Phobius"/>
    </source>
</evidence>
<dbReference type="PANTHER" id="PTHR30561:SF0">
    <property type="entry name" value="GUANIDINIUM EXPORTER"/>
    <property type="match status" value="1"/>
</dbReference>
<feature type="transmembrane region" description="Helical" evidence="8">
    <location>
        <begin position="6"/>
        <end position="24"/>
    </location>
</feature>
<sequence length="104" mass="11340">MAWISLIIAGIFEMFGVLMIHKVHQNPNVNTVILLMFGFTGSFLFLALAMRSLPMGTSYAVWTGIGASGAAIMGMIIYGESRNWKRVLFIALILTATIGLKLTS</sequence>
<keyword evidence="2" id="KW-0813">Transport</keyword>
<feature type="transmembrane region" description="Helical" evidence="8">
    <location>
        <begin position="31"/>
        <end position="53"/>
    </location>
</feature>
<comment type="subcellular location">
    <subcellularLocation>
        <location evidence="1 7">Cell membrane</location>
        <topology evidence="1 7">Multi-pass membrane protein</topology>
    </subcellularLocation>
</comment>
<keyword evidence="6 8" id="KW-0472">Membrane</keyword>
<evidence type="ECO:0000313" key="9">
    <source>
        <dbReference type="EMBL" id="ENH97026.1"/>
    </source>
</evidence>
<feature type="transmembrane region" description="Helical" evidence="8">
    <location>
        <begin position="86"/>
        <end position="103"/>
    </location>
</feature>
<comment type="caution">
    <text evidence="9">The sequence shown here is derived from an EMBL/GenBank/DDBJ whole genome shotgun (WGS) entry which is preliminary data.</text>
</comment>
<proteinExistence type="inferred from homology"/>
<evidence type="ECO:0000256" key="7">
    <source>
        <dbReference type="RuleBase" id="RU003942"/>
    </source>
</evidence>